<dbReference type="EMBL" id="UINC01172457">
    <property type="protein sequence ID" value="SVD77542.1"/>
    <property type="molecule type" value="Genomic_DNA"/>
</dbReference>
<sequence>MAGGLIGCLYLTDRGRRVRGQIEPMVDTVIEELQQVGQTLDKARTAAAEGRRVVDEVLHATSSDLPWESRDLHRASS</sequence>
<name>A0A382Y2G8_9ZZZZ</name>
<gene>
    <name evidence="1" type="ORF">METZ01_LOCUS430396</name>
</gene>
<evidence type="ECO:0000313" key="1">
    <source>
        <dbReference type="EMBL" id="SVD77542.1"/>
    </source>
</evidence>
<organism evidence="1">
    <name type="scientific">marine metagenome</name>
    <dbReference type="NCBI Taxonomy" id="408172"/>
    <lineage>
        <taxon>unclassified sequences</taxon>
        <taxon>metagenomes</taxon>
        <taxon>ecological metagenomes</taxon>
    </lineage>
</organism>
<proteinExistence type="predicted"/>
<reference evidence="1" key="1">
    <citation type="submission" date="2018-05" db="EMBL/GenBank/DDBJ databases">
        <authorList>
            <person name="Lanie J.A."/>
            <person name="Ng W.-L."/>
            <person name="Kazmierczak K.M."/>
            <person name="Andrzejewski T.M."/>
            <person name="Davidsen T.M."/>
            <person name="Wayne K.J."/>
            <person name="Tettelin H."/>
            <person name="Glass J.I."/>
            <person name="Rusch D."/>
            <person name="Podicherti R."/>
            <person name="Tsui H.-C.T."/>
            <person name="Winkler M.E."/>
        </authorList>
    </citation>
    <scope>NUCLEOTIDE SEQUENCE</scope>
</reference>
<accession>A0A382Y2G8</accession>
<dbReference type="AlphaFoldDB" id="A0A382Y2G8"/>
<protein>
    <recommendedName>
        <fullName evidence="2">YtxH domain-containing protein</fullName>
    </recommendedName>
</protein>
<evidence type="ECO:0008006" key="2">
    <source>
        <dbReference type="Google" id="ProtNLM"/>
    </source>
</evidence>